<dbReference type="PANTHER" id="PTHR10270">
    <property type="entry name" value="SOX TRANSCRIPTION FACTOR"/>
    <property type="match status" value="1"/>
</dbReference>
<dbReference type="EMBL" id="JABFTP020000001">
    <property type="protein sequence ID" value="KAL3266999.1"/>
    <property type="molecule type" value="Genomic_DNA"/>
</dbReference>
<protein>
    <recommendedName>
        <fullName evidence="3">Sex-determining region Y protein</fullName>
    </recommendedName>
    <alternativeName>
        <fullName evidence="10">Testis-determining factor</fullName>
    </alternativeName>
</protein>
<dbReference type="InterPro" id="IPR036910">
    <property type="entry name" value="HMG_box_dom_sf"/>
</dbReference>
<evidence type="ECO:0000256" key="9">
    <source>
        <dbReference type="ARBA" id="ARBA00023163"/>
    </source>
</evidence>
<proteinExistence type="inferred from homology"/>
<keyword evidence="12" id="KW-0539">Nucleus</keyword>
<evidence type="ECO:0000256" key="11">
    <source>
        <dbReference type="ARBA" id="ARBA00045821"/>
    </source>
</evidence>
<comment type="subcellular location">
    <subcellularLocation>
        <location evidence="1">Nucleus speckle</location>
    </subcellularLocation>
</comment>
<evidence type="ECO:0000313" key="14">
    <source>
        <dbReference type="EMBL" id="KAL3266999.1"/>
    </source>
</evidence>
<keyword evidence="7 12" id="KW-0238">DNA-binding</keyword>
<evidence type="ECO:0000256" key="8">
    <source>
        <dbReference type="ARBA" id="ARBA00023159"/>
    </source>
</evidence>
<evidence type="ECO:0000256" key="3">
    <source>
        <dbReference type="ARBA" id="ARBA00019052"/>
    </source>
</evidence>
<evidence type="ECO:0000256" key="10">
    <source>
        <dbReference type="ARBA" id="ARBA00032498"/>
    </source>
</evidence>
<evidence type="ECO:0000256" key="5">
    <source>
        <dbReference type="ARBA" id="ARBA00022860"/>
    </source>
</evidence>
<dbReference type="Proteomes" id="UP001516400">
    <property type="component" value="Unassembled WGS sequence"/>
</dbReference>
<comment type="function">
    <text evidence="11">Transcriptional regulator that controls a genetic switch in male development. It is necessary and sufficient for initiating male sex determination by directing the development of supporting cell precursors (pre-Sertoli cells) as Sertoli rather than granulosa cells. Involved in different aspects of gene regulation including promoter activation or repression. Binds to the DNA consensus sequence 5'-[AT]AACAA[AT]-3'. SRY HMG box recognizes DNA by partial intercalation in the minor groove and promotes DNA bending. Also involved in pre-mRNA splicing. In male adult brain involved in the maintenance of motor functions of dopaminergic neurons.</text>
</comment>
<sequence>MVLFFGTQRDDSTGPVLLFSISFGMQALLARKVPTNTIILKSNPSKSEPIIKEPIQESRIEPLKNLSPNSAEVSNIPVKPVSAFMIFANEWRKRLTVEHPNETNKQISLRLGNMWKSLSDETKDTFYEAASRQYDKMKSQSDSRWKT</sequence>
<evidence type="ECO:0000256" key="2">
    <source>
        <dbReference type="ARBA" id="ARBA00005998"/>
    </source>
</evidence>
<reference evidence="14 15" key="1">
    <citation type="journal article" date="2021" name="BMC Biol.">
        <title>Horizontally acquired antibacterial genes associated with adaptive radiation of ladybird beetles.</title>
        <authorList>
            <person name="Li H.S."/>
            <person name="Tang X.F."/>
            <person name="Huang Y.H."/>
            <person name="Xu Z.Y."/>
            <person name="Chen M.L."/>
            <person name="Du X.Y."/>
            <person name="Qiu B.Y."/>
            <person name="Chen P.T."/>
            <person name="Zhang W."/>
            <person name="Slipinski A."/>
            <person name="Escalona H.E."/>
            <person name="Waterhouse R.M."/>
            <person name="Zwick A."/>
            <person name="Pang H."/>
        </authorList>
    </citation>
    <scope>NUCLEOTIDE SEQUENCE [LARGE SCALE GENOMIC DNA]</scope>
    <source>
        <strain evidence="14">SYSU2018</strain>
    </source>
</reference>
<dbReference type="AlphaFoldDB" id="A0ABD2MKZ3"/>
<dbReference type="Gene3D" id="1.10.30.10">
    <property type="entry name" value="High mobility group box domain"/>
    <property type="match status" value="1"/>
</dbReference>
<keyword evidence="6" id="KW-0726">Sexual differentiation</keyword>
<keyword evidence="5" id="KW-0112">Calmodulin-binding</keyword>
<keyword evidence="4" id="KW-0221">Differentiation</keyword>
<keyword evidence="15" id="KW-1185">Reference proteome</keyword>
<name>A0ABD2MKZ3_9CUCU</name>
<evidence type="ECO:0000256" key="7">
    <source>
        <dbReference type="ARBA" id="ARBA00023125"/>
    </source>
</evidence>
<gene>
    <name evidence="14" type="ORF">HHI36_011147</name>
</gene>
<feature type="domain" description="HMG box" evidence="13">
    <location>
        <begin position="77"/>
        <end position="146"/>
    </location>
</feature>
<evidence type="ECO:0000256" key="12">
    <source>
        <dbReference type="PROSITE-ProRule" id="PRU00267"/>
    </source>
</evidence>
<comment type="caution">
    <text evidence="14">The sequence shown here is derived from an EMBL/GenBank/DDBJ whole genome shotgun (WGS) entry which is preliminary data.</text>
</comment>
<dbReference type="GO" id="GO:0030154">
    <property type="term" value="P:cell differentiation"/>
    <property type="evidence" value="ECO:0007669"/>
    <property type="project" value="UniProtKB-KW"/>
</dbReference>
<comment type="similarity">
    <text evidence="2">Belongs to the SRY family.</text>
</comment>
<dbReference type="SUPFAM" id="SSF47095">
    <property type="entry name" value="HMG-box"/>
    <property type="match status" value="1"/>
</dbReference>
<dbReference type="InterPro" id="IPR009071">
    <property type="entry name" value="HMG_box_dom"/>
</dbReference>
<organism evidence="14 15">
    <name type="scientific">Cryptolaemus montrouzieri</name>
    <dbReference type="NCBI Taxonomy" id="559131"/>
    <lineage>
        <taxon>Eukaryota</taxon>
        <taxon>Metazoa</taxon>
        <taxon>Ecdysozoa</taxon>
        <taxon>Arthropoda</taxon>
        <taxon>Hexapoda</taxon>
        <taxon>Insecta</taxon>
        <taxon>Pterygota</taxon>
        <taxon>Neoptera</taxon>
        <taxon>Endopterygota</taxon>
        <taxon>Coleoptera</taxon>
        <taxon>Polyphaga</taxon>
        <taxon>Cucujiformia</taxon>
        <taxon>Coccinelloidea</taxon>
        <taxon>Coccinellidae</taxon>
        <taxon>Scymninae</taxon>
        <taxon>Scymnini</taxon>
        <taxon>Cryptolaemus</taxon>
    </lineage>
</organism>
<dbReference type="PANTHER" id="PTHR10270:SF161">
    <property type="entry name" value="SEX-DETERMINING REGION Y PROTEIN"/>
    <property type="match status" value="1"/>
</dbReference>
<dbReference type="GO" id="GO:0007548">
    <property type="term" value="P:sex differentiation"/>
    <property type="evidence" value="ECO:0007669"/>
    <property type="project" value="UniProtKB-KW"/>
</dbReference>
<evidence type="ECO:0000313" key="15">
    <source>
        <dbReference type="Proteomes" id="UP001516400"/>
    </source>
</evidence>
<dbReference type="SMART" id="SM00398">
    <property type="entry name" value="HMG"/>
    <property type="match status" value="1"/>
</dbReference>
<evidence type="ECO:0000256" key="1">
    <source>
        <dbReference type="ARBA" id="ARBA00004324"/>
    </source>
</evidence>
<evidence type="ECO:0000256" key="4">
    <source>
        <dbReference type="ARBA" id="ARBA00022782"/>
    </source>
</evidence>
<dbReference type="GO" id="GO:0006357">
    <property type="term" value="P:regulation of transcription by RNA polymerase II"/>
    <property type="evidence" value="ECO:0007669"/>
    <property type="project" value="UniProtKB-ARBA"/>
</dbReference>
<evidence type="ECO:0000259" key="13">
    <source>
        <dbReference type="PROSITE" id="PS50118"/>
    </source>
</evidence>
<keyword evidence="8" id="KW-0010">Activator</keyword>
<dbReference type="GO" id="GO:0005516">
    <property type="term" value="F:calmodulin binding"/>
    <property type="evidence" value="ECO:0007669"/>
    <property type="project" value="UniProtKB-KW"/>
</dbReference>
<dbReference type="GO" id="GO:0016607">
    <property type="term" value="C:nuclear speck"/>
    <property type="evidence" value="ECO:0007669"/>
    <property type="project" value="UniProtKB-SubCell"/>
</dbReference>
<evidence type="ECO:0000256" key="6">
    <source>
        <dbReference type="ARBA" id="ARBA00022928"/>
    </source>
</evidence>
<dbReference type="PROSITE" id="PS50118">
    <property type="entry name" value="HMG_BOX_2"/>
    <property type="match status" value="1"/>
</dbReference>
<dbReference type="CDD" id="cd00084">
    <property type="entry name" value="HMG-box_SF"/>
    <property type="match status" value="1"/>
</dbReference>
<keyword evidence="9" id="KW-0804">Transcription</keyword>
<feature type="DNA-binding region" description="HMG box" evidence="12">
    <location>
        <begin position="77"/>
        <end position="146"/>
    </location>
</feature>
<dbReference type="GO" id="GO:0003677">
    <property type="term" value="F:DNA binding"/>
    <property type="evidence" value="ECO:0007669"/>
    <property type="project" value="UniProtKB-UniRule"/>
</dbReference>
<dbReference type="InterPro" id="IPR050140">
    <property type="entry name" value="SRY-related_HMG-box_TF-like"/>
</dbReference>
<accession>A0ABD2MKZ3</accession>
<dbReference type="Pfam" id="PF00505">
    <property type="entry name" value="HMG_box"/>
    <property type="match status" value="1"/>
</dbReference>